<dbReference type="SMART" id="SM01321">
    <property type="entry name" value="Y1_Tnp"/>
    <property type="match status" value="1"/>
</dbReference>
<dbReference type="PANTHER" id="PTHR34322">
    <property type="entry name" value="TRANSPOSASE, Y1_TNP DOMAIN-CONTAINING"/>
    <property type="match status" value="1"/>
</dbReference>
<accession>A0A2V1H4H3</accession>
<dbReference type="GO" id="GO:0004803">
    <property type="term" value="F:transposase activity"/>
    <property type="evidence" value="ECO:0007669"/>
    <property type="project" value="InterPro"/>
</dbReference>
<dbReference type="Gene3D" id="3.30.70.1290">
    <property type="entry name" value="Transposase IS200-like"/>
    <property type="match status" value="1"/>
</dbReference>
<sequence length="373" mass="42954">MTGHHFNSAKPHSDQTFDFGRRYTDTVEIAKVGPRRVGMNPQFCHWFHCMSRVCRKAWLCGVDPDTGESFEHRRDWIVKRLALLADVFSIEIASYTVMSNHYHLVLCVNLEKANSWSGDEVLRRWCKVYQGPEMVRRYLEGDNLMPLELQYVESFVDEYRQRLVDLSWLMRSLNEPLARMANKEDKCTGHFWEGRFKAQALLDEQAILTCMAYVDLNPLRAGIAKTPEQSDYTSIQQRILRNTKVEKKPADADIEVISNETSKANLAIKPKLKPFKSKDRLQENIPFSYQDYLTLVDQTARIIRAGKAAMDNTLPPIIERLNIDQAVWIQTMGQGGNKFHRAVGCLASLRKHAVQLKQFWVGGSGSDRLFKNP</sequence>
<dbReference type="PANTHER" id="PTHR34322:SF2">
    <property type="entry name" value="TRANSPOSASE IS200-LIKE DOMAIN-CONTAINING PROTEIN"/>
    <property type="match status" value="1"/>
</dbReference>
<dbReference type="InterPro" id="IPR002686">
    <property type="entry name" value="Transposase_17"/>
</dbReference>
<organism evidence="2 3">
    <name type="scientific">Pelagibaculum spongiae</name>
    <dbReference type="NCBI Taxonomy" id="2080658"/>
    <lineage>
        <taxon>Bacteria</taxon>
        <taxon>Pseudomonadati</taxon>
        <taxon>Pseudomonadota</taxon>
        <taxon>Gammaproteobacteria</taxon>
        <taxon>Oceanospirillales</taxon>
        <taxon>Pelagibaculum</taxon>
    </lineage>
</organism>
<dbReference type="SUPFAM" id="SSF143422">
    <property type="entry name" value="Transposase IS200-like"/>
    <property type="match status" value="1"/>
</dbReference>
<dbReference type="GO" id="GO:0006313">
    <property type="term" value="P:DNA transposition"/>
    <property type="evidence" value="ECO:0007669"/>
    <property type="project" value="InterPro"/>
</dbReference>
<dbReference type="Proteomes" id="UP000244906">
    <property type="component" value="Unassembled WGS sequence"/>
</dbReference>
<dbReference type="OrthoDB" id="9814067at2"/>
<proteinExistence type="predicted"/>
<evidence type="ECO:0000313" key="3">
    <source>
        <dbReference type="Proteomes" id="UP000244906"/>
    </source>
</evidence>
<gene>
    <name evidence="2" type="ORF">DC094_01205</name>
</gene>
<evidence type="ECO:0000259" key="1">
    <source>
        <dbReference type="SMART" id="SM01321"/>
    </source>
</evidence>
<name>A0A2V1H4H3_9GAMM</name>
<reference evidence="2 3" key="1">
    <citation type="submission" date="2018-04" db="EMBL/GenBank/DDBJ databases">
        <title>Thalassorhabdus spongiae gen. nov., sp. nov., isolated from a marine sponge in South-West Iceland.</title>
        <authorList>
            <person name="Knobloch S."/>
            <person name="Daussin A."/>
            <person name="Johannsson R."/>
            <person name="Marteinsson V.T."/>
        </authorList>
    </citation>
    <scope>NUCLEOTIDE SEQUENCE [LARGE SCALE GENOMIC DNA]</scope>
    <source>
        <strain evidence="2 3">Hp12</strain>
    </source>
</reference>
<dbReference type="RefSeq" id="WP_116685264.1">
    <property type="nucleotide sequence ID" value="NZ_CAWNYD010000001.1"/>
</dbReference>
<dbReference type="GO" id="GO:0003677">
    <property type="term" value="F:DNA binding"/>
    <property type="evidence" value="ECO:0007669"/>
    <property type="project" value="InterPro"/>
</dbReference>
<dbReference type="EMBL" id="QDDL01000001">
    <property type="protein sequence ID" value="PVZ71675.1"/>
    <property type="molecule type" value="Genomic_DNA"/>
</dbReference>
<evidence type="ECO:0000313" key="2">
    <source>
        <dbReference type="EMBL" id="PVZ71675.1"/>
    </source>
</evidence>
<dbReference type="AlphaFoldDB" id="A0A2V1H4H3"/>
<feature type="domain" description="Transposase IS200-like" evidence="1">
    <location>
        <begin position="42"/>
        <end position="217"/>
    </location>
</feature>
<dbReference type="InterPro" id="IPR036515">
    <property type="entry name" value="Transposase_17_sf"/>
</dbReference>
<keyword evidence="3" id="KW-1185">Reference proteome</keyword>
<protein>
    <submittedName>
        <fullName evidence="2">Transposase</fullName>
    </submittedName>
</protein>
<comment type="caution">
    <text evidence="2">The sequence shown here is derived from an EMBL/GenBank/DDBJ whole genome shotgun (WGS) entry which is preliminary data.</text>
</comment>